<evidence type="ECO:0000259" key="2">
    <source>
        <dbReference type="PROSITE" id="PS50966"/>
    </source>
</evidence>
<keyword evidence="1" id="KW-0862">Zinc</keyword>
<gene>
    <name evidence="3" type="primary">A-SWIM</name>
</gene>
<organism evidence="3">
    <name type="scientific">Arthrospira sp. SRM16</name>
    <dbReference type="NCBI Taxonomy" id="1929211"/>
    <lineage>
        <taxon>Bacteria</taxon>
        <taxon>Bacillati</taxon>
        <taxon>Cyanobacteriota</taxon>
        <taxon>Cyanophyceae</taxon>
        <taxon>Oscillatoriophycideae</taxon>
        <taxon>Oscillatoriales</taxon>
        <taxon>Microcoleaceae</taxon>
        <taxon>Arthrospira</taxon>
    </lineage>
</organism>
<protein>
    <recommendedName>
        <fullName evidence="2">SWIM-type domain-containing protein</fullName>
    </recommendedName>
</protein>
<dbReference type="EMBL" id="LT883632">
    <property type="protein sequence ID" value="SMZ64528.1"/>
    <property type="molecule type" value="mRNA"/>
</dbReference>
<keyword evidence="1" id="KW-0863">Zinc-finger</keyword>
<dbReference type="PROSITE" id="PS50966">
    <property type="entry name" value="ZF_SWIM"/>
    <property type="match status" value="1"/>
</dbReference>
<evidence type="ECO:0000313" key="3">
    <source>
        <dbReference type="EMBL" id="SMZ64528.1"/>
    </source>
</evidence>
<sequence length="187" mass="21815">MHTTTQSKSLASILYSKAAVARICGCSHQIIARVEIWWKVIFVVFKKGHGLRPKFVSKKSFHQNFQTFRKRNTGKLEIYPHNQPYKFAVVNPQGDTYEVSIEEEEITCTCQDFDFQSKNRDVLTLETGTRWIPKCKHIHKVLELGDREELRDLINSEGGVEFDADDNWLISDDWVSDYEYSQVPPNW</sequence>
<name>A0A4Y7LKK3_9CYAN</name>
<reference evidence="3" key="1">
    <citation type="submission" date="2017-06" db="EMBL/GenBank/DDBJ databases">
        <authorList>
            <person name="Nizam F."/>
        </authorList>
    </citation>
    <scope>NUCLEOTIDE SEQUENCE</scope>
    <source>
        <strain evidence="3">SRM16</strain>
    </source>
</reference>
<dbReference type="AlphaFoldDB" id="A0A4Y7LKK3"/>
<proteinExistence type="evidence at transcript level"/>
<dbReference type="GO" id="GO:0008270">
    <property type="term" value="F:zinc ion binding"/>
    <property type="evidence" value="ECO:0007669"/>
    <property type="project" value="UniProtKB-KW"/>
</dbReference>
<reference evidence="3" key="2">
    <citation type="submission" date="2019-06" db="EMBL/GenBank/DDBJ databases">
        <title>Genes from Arthrospira platensis.</title>
        <authorList>
            <person name="Faizal N."/>
            <person name="Venkatesh K."/>
            <person name="Arockiaraj J."/>
        </authorList>
    </citation>
    <scope>NUCLEOTIDE SEQUENCE</scope>
    <source>
        <strain evidence="3">SRM16</strain>
    </source>
</reference>
<evidence type="ECO:0000256" key="1">
    <source>
        <dbReference type="PROSITE-ProRule" id="PRU00325"/>
    </source>
</evidence>
<keyword evidence="1" id="KW-0479">Metal-binding</keyword>
<dbReference type="InterPro" id="IPR007527">
    <property type="entry name" value="Znf_SWIM"/>
</dbReference>
<accession>A0A4Y7LKK3</accession>
<feature type="domain" description="SWIM-type" evidence="2">
    <location>
        <begin position="97"/>
        <end position="146"/>
    </location>
</feature>